<dbReference type="PANTHER" id="PTHR43581:SF2">
    <property type="entry name" value="EXCINUCLEASE ATPASE SUBUNIT"/>
    <property type="match status" value="1"/>
</dbReference>
<feature type="domain" description="Rad50/SbcC-type AAA" evidence="2">
    <location>
        <begin position="6"/>
        <end position="134"/>
    </location>
</feature>
<protein>
    <submittedName>
        <fullName evidence="3">Recombination protein F</fullName>
    </submittedName>
</protein>
<dbReference type="InterPro" id="IPR027417">
    <property type="entry name" value="P-loop_NTPase"/>
</dbReference>
<organism evidence="3 4">
    <name type="scientific">Mitsuokella jalaludinii</name>
    <dbReference type="NCBI Taxonomy" id="187979"/>
    <lineage>
        <taxon>Bacteria</taxon>
        <taxon>Bacillati</taxon>
        <taxon>Bacillota</taxon>
        <taxon>Negativicutes</taxon>
        <taxon>Selenomonadales</taxon>
        <taxon>Selenomonadaceae</taxon>
        <taxon>Mitsuokella</taxon>
    </lineage>
</organism>
<dbReference type="EMBL" id="CYYU01000008">
    <property type="protein sequence ID" value="CUN78038.1"/>
    <property type="molecule type" value="Genomic_DNA"/>
</dbReference>
<evidence type="ECO:0000313" key="4">
    <source>
        <dbReference type="Proteomes" id="UP000095546"/>
    </source>
</evidence>
<sequence length="340" mass="38831">MYIKHLELENFTVLHELNMDFSRGINVFIGENGMGKTHIMKALYSACQAVKPDVSFSQKLVRVFRPDGFGIHRLLSRSNRGGRARVKVVSDGASVEMTFTNRTAKYGATVIGEEKWENQKGNVESTFIPAKEILSNSRNLPEAVMKGNVEFDDTYIDIIAAARVDLSHGPDTTERKRYLKILHKITQGRVTVADERFYLKPGNQARIEFNLVAEGIRKIALLWQLIKNGTLEKGAMLFWDEPEANINPKYIPILAEMLLELQRNEVQIFISTHDYVLAKYLEIKQKEDDKLQYHSFYIENQEICFETGTFSELKHNSIMDAFSRLMDDVYSITTGVNAHG</sequence>
<dbReference type="GO" id="GO:0016887">
    <property type="term" value="F:ATP hydrolysis activity"/>
    <property type="evidence" value="ECO:0007669"/>
    <property type="project" value="InterPro"/>
</dbReference>
<dbReference type="InterPro" id="IPR003959">
    <property type="entry name" value="ATPase_AAA_core"/>
</dbReference>
<dbReference type="InterPro" id="IPR038729">
    <property type="entry name" value="Rad50/SbcC_AAA"/>
</dbReference>
<dbReference type="SUPFAM" id="SSF52540">
    <property type="entry name" value="P-loop containing nucleoside triphosphate hydrolases"/>
    <property type="match status" value="1"/>
</dbReference>
<dbReference type="GO" id="GO:0005524">
    <property type="term" value="F:ATP binding"/>
    <property type="evidence" value="ECO:0007669"/>
    <property type="project" value="InterPro"/>
</dbReference>
<accession>A0A173ZS47</accession>
<name>A0A173ZS47_9FIRM</name>
<dbReference type="Pfam" id="PF13304">
    <property type="entry name" value="AAA_21"/>
    <property type="match status" value="1"/>
</dbReference>
<dbReference type="AlphaFoldDB" id="A0A173ZS47"/>
<dbReference type="RefSeq" id="WP_055161717.1">
    <property type="nucleotide sequence ID" value="NZ_CABIWZ010000008.1"/>
</dbReference>
<gene>
    <name evidence="3" type="ORF">ERS852385_01345</name>
</gene>
<keyword evidence="4" id="KW-1185">Reference proteome</keyword>
<dbReference type="Proteomes" id="UP000095546">
    <property type="component" value="Unassembled WGS sequence"/>
</dbReference>
<evidence type="ECO:0000313" key="3">
    <source>
        <dbReference type="EMBL" id="CUN78038.1"/>
    </source>
</evidence>
<dbReference type="PANTHER" id="PTHR43581">
    <property type="entry name" value="ATP/GTP PHOSPHATASE"/>
    <property type="match status" value="1"/>
</dbReference>
<dbReference type="OrthoDB" id="9801813at2"/>
<evidence type="ECO:0000259" key="1">
    <source>
        <dbReference type="Pfam" id="PF13304"/>
    </source>
</evidence>
<dbReference type="STRING" id="187979.ERS852385_01345"/>
<dbReference type="Gene3D" id="3.40.50.300">
    <property type="entry name" value="P-loop containing nucleotide triphosphate hydrolases"/>
    <property type="match status" value="1"/>
</dbReference>
<dbReference type="GO" id="GO:0006302">
    <property type="term" value="P:double-strand break repair"/>
    <property type="evidence" value="ECO:0007669"/>
    <property type="project" value="InterPro"/>
</dbReference>
<reference evidence="3 4" key="1">
    <citation type="submission" date="2015-09" db="EMBL/GenBank/DDBJ databases">
        <authorList>
            <consortium name="Pathogen Informatics"/>
        </authorList>
    </citation>
    <scope>NUCLEOTIDE SEQUENCE [LARGE SCALE GENOMIC DNA]</scope>
    <source>
        <strain evidence="3 4">2789STDY5608828</strain>
    </source>
</reference>
<proteinExistence type="predicted"/>
<evidence type="ECO:0000259" key="2">
    <source>
        <dbReference type="Pfam" id="PF13476"/>
    </source>
</evidence>
<dbReference type="InterPro" id="IPR051396">
    <property type="entry name" value="Bact_Antivir_Def_Nuclease"/>
</dbReference>
<dbReference type="Pfam" id="PF13476">
    <property type="entry name" value="AAA_23"/>
    <property type="match status" value="1"/>
</dbReference>
<feature type="domain" description="ATPase AAA-type core" evidence="1">
    <location>
        <begin position="178"/>
        <end position="277"/>
    </location>
</feature>